<dbReference type="InterPro" id="IPR024791">
    <property type="entry name" value="Cyt_c/ubiquinol_Oxase_su3"/>
</dbReference>
<proteinExistence type="inferred from homology"/>
<dbReference type="HOGENOM" id="CLU_044071_4_1_0"/>
<evidence type="ECO:0000256" key="6">
    <source>
        <dbReference type="RuleBase" id="RU003376"/>
    </source>
</evidence>
<keyword evidence="11" id="KW-1185">Reference proteome</keyword>
<dbReference type="AlphaFoldDB" id="Q1IUK6"/>
<comment type="similarity">
    <text evidence="2 6">Belongs to the cytochrome c oxidase subunit 3 family.</text>
</comment>
<feature type="transmembrane region" description="Helical" evidence="8">
    <location>
        <begin position="127"/>
        <end position="146"/>
    </location>
</feature>
<evidence type="ECO:0000259" key="9">
    <source>
        <dbReference type="PROSITE" id="PS50253"/>
    </source>
</evidence>
<keyword evidence="3 6" id="KW-0812">Transmembrane</keyword>
<keyword evidence="4 8" id="KW-1133">Transmembrane helix</keyword>
<sequence length="229" mass="24455">MSALNEPLNLAQAVEVERQERRKTSGGSTVPPSSTSGRLPSIADPAGESVRTGVWVGLATIAMMFAAFTSAVVVRKGASNDWTHIVLPNILLLNSAVLVASSITLEIARKKVKAYAKGTAPSQSVPLAWLGSTLALGLIFVVGQFVAWSQLKAQGVYLATSPNASFFYVLTVIHAIHVAGGLGGLTRVILKTSGSVFTLRRSTLDGTAYYWHFMGALWIYVVSLLYLKF</sequence>
<dbReference type="EnsemblBacteria" id="ABF39444">
    <property type="protein sequence ID" value="ABF39444"/>
    <property type="gene ID" value="Acid345_0439"/>
</dbReference>
<feature type="transmembrane region" description="Helical" evidence="8">
    <location>
        <begin position="86"/>
        <end position="107"/>
    </location>
</feature>
<dbReference type="Pfam" id="PF00510">
    <property type="entry name" value="COX3"/>
    <property type="match status" value="1"/>
</dbReference>
<feature type="domain" description="Heme-copper oxidase subunit III family profile" evidence="9">
    <location>
        <begin position="48"/>
        <end position="229"/>
    </location>
</feature>
<dbReference type="Gene3D" id="1.20.120.80">
    <property type="entry name" value="Cytochrome c oxidase, subunit III, four-helix bundle"/>
    <property type="match status" value="1"/>
</dbReference>
<evidence type="ECO:0000256" key="3">
    <source>
        <dbReference type="ARBA" id="ARBA00022692"/>
    </source>
</evidence>
<evidence type="ECO:0000313" key="11">
    <source>
        <dbReference type="Proteomes" id="UP000002432"/>
    </source>
</evidence>
<name>Q1IUK6_KORVE</name>
<feature type="transmembrane region" description="Helical" evidence="8">
    <location>
        <begin position="54"/>
        <end position="74"/>
    </location>
</feature>
<dbReference type="eggNOG" id="COG1845">
    <property type="taxonomic scope" value="Bacteria"/>
</dbReference>
<feature type="compositionally biased region" description="Low complexity" evidence="7">
    <location>
        <begin position="25"/>
        <end position="37"/>
    </location>
</feature>
<dbReference type="STRING" id="204669.Acid345_0439"/>
<dbReference type="PANTHER" id="PTHR11403">
    <property type="entry name" value="CYTOCHROME C OXIDASE SUBUNIT III"/>
    <property type="match status" value="1"/>
</dbReference>
<dbReference type="CDD" id="cd00386">
    <property type="entry name" value="Heme_Cu_Oxidase_III_like"/>
    <property type="match status" value="1"/>
</dbReference>
<evidence type="ECO:0000256" key="4">
    <source>
        <dbReference type="ARBA" id="ARBA00022989"/>
    </source>
</evidence>
<evidence type="ECO:0000256" key="7">
    <source>
        <dbReference type="SAM" id="MobiDB-lite"/>
    </source>
</evidence>
<dbReference type="GO" id="GO:0019646">
    <property type="term" value="P:aerobic electron transport chain"/>
    <property type="evidence" value="ECO:0007669"/>
    <property type="project" value="InterPro"/>
</dbReference>
<evidence type="ECO:0000313" key="10">
    <source>
        <dbReference type="EMBL" id="ABF39444.1"/>
    </source>
</evidence>
<dbReference type="InterPro" id="IPR000298">
    <property type="entry name" value="Cyt_c_oxidase-like_su3"/>
</dbReference>
<dbReference type="GO" id="GO:0004129">
    <property type="term" value="F:cytochrome-c oxidase activity"/>
    <property type="evidence" value="ECO:0007669"/>
    <property type="project" value="InterPro"/>
</dbReference>
<dbReference type="PANTHER" id="PTHR11403:SF10">
    <property type="entry name" value="CYTOCHROME C OXIDASE"/>
    <property type="match status" value="1"/>
</dbReference>
<dbReference type="SUPFAM" id="SSF81452">
    <property type="entry name" value="Cytochrome c oxidase subunit III-like"/>
    <property type="match status" value="1"/>
</dbReference>
<dbReference type="PROSITE" id="PS50253">
    <property type="entry name" value="COX3"/>
    <property type="match status" value="1"/>
</dbReference>
<dbReference type="OrthoDB" id="112578at2"/>
<accession>Q1IUK6</accession>
<dbReference type="EMBL" id="CP000360">
    <property type="protein sequence ID" value="ABF39444.1"/>
    <property type="molecule type" value="Genomic_DNA"/>
</dbReference>
<comment type="subcellular location">
    <subcellularLocation>
        <location evidence="6">Cell membrane</location>
        <topology evidence="6">Multi-pass membrane protein</topology>
    </subcellularLocation>
    <subcellularLocation>
        <location evidence="1">Membrane</location>
        <topology evidence="1">Multi-pass membrane protein</topology>
    </subcellularLocation>
</comment>
<reference evidence="10 11" key="1">
    <citation type="journal article" date="2009" name="Appl. Environ. Microbiol.">
        <title>Three genomes from the phylum Acidobacteria provide insight into the lifestyles of these microorganisms in soils.</title>
        <authorList>
            <person name="Ward N.L."/>
            <person name="Challacombe J.F."/>
            <person name="Janssen P.H."/>
            <person name="Henrissat B."/>
            <person name="Coutinho P.M."/>
            <person name="Wu M."/>
            <person name="Xie G."/>
            <person name="Haft D.H."/>
            <person name="Sait M."/>
            <person name="Badger J."/>
            <person name="Barabote R.D."/>
            <person name="Bradley B."/>
            <person name="Brettin T.S."/>
            <person name="Brinkac L.M."/>
            <person name="Bruce D."/>
            <person name="Creasy T."/>
            <person name="Daugherty S.C."/>
            <person name="Davidsen T.M."/>
            <person name="DeBoy R.T."/>
            <person name="Detter J.C."/>
            <person name="Dodson R.J."/>
            <person name="Durkin A.S."/>
            <person name="Ganapathy A."/>
            <person name="Gwinn-Giglio M."/>
            <person name="Han C.S."/>
            <person name="Khouri H."/>
            <person name="Kiss H."/>
            <person name="Kothari S.P."/>
            <person name="Madupu R."/>
            <person name="Nelson K.E."/>
            <person name="Nelson W.C."/>
            <person name="Paulsen I."/>
            <person name="Penn K."/>
            <person name="Ren Q."/>
            <person name="Rosovitz M.J."/>
            <person name="Selengut J.D."/>
            <person name="Shrivastava S."/>
            <person name="Sullivan S.A."/>
            <person name="Tapia R."/>
            <person name="Thompson L.S."/>
            <person name="Watkins K.L."/>
            <person name="Yang Q."/>
            <person name="Yu C."/>
            <person name="Zafar N."/>
            <person name="Zhou L."/>
            <person name="Kuske C.R."/>
        </authorList>
    </citation>
    <scope>NUCLEOTIDE SEQUENCE [LARGE SCALE GENOMIC DNA]</scope>
    <source>
        <strain evidence="10 11">Ellin345</strain>
    </source>
</reference>
<protein>
    <submittedName>
        <fullName evidence="10">Cytochrome c oxidase subunit III</fullName>
    </submittedName>
</protein>
<organism evidence="10 11">
    <name type="scientific">Koribacter versatilis (strain Ellin345)</name>
    <dbReference type="NCBI Taxonomy" id="204669"/>
    <lineage>
        <taxon>Bacteria</taxon>
        <taxon>Pseudomonadati</taxon>
        <taxon>Acidobacteriota</taxon>
        <taxon>Terriglobia</taxon>
        <taxon>Terriglobales</taxon>
        <taxon>Candidatus Korobacteraceae</taxon>
        <taxon>Candidatus Korobacter</taxon>
    </lineage>
</organism>
<dbReference type="RefSeq" id="WP_011521246.1">
    <property type="nucleotide sequence ID" value="NC_008009.1"/>
</dbReference>
<dbReference type="InterPro" id="IPR013833">
    <property type="entry name" value="Cyt_c_oxidase_su3_a-hlx"/>
</dbReference>
<evidence type="ECO:0000256" key="8">
    <source>
        <dbReference type="SAM" id="Phobius"/>
    </source>
</evidence>
<dbReference type="InterPro" id="IPR035973">
    <property type="entry name" value="Cyt_c_oxidase_su3-like_sf"/>
</dbReference>
<dbReference type="GO" id="GO:0005886">
    <property type="term" value="C:plasma membrane"/>
    <property type="evidence" value="ECO:0007669"/>
    <property type="project" value="UniProtKB-SubCell"/>
</dbReference>
<keyword evidence="5 8" id="KW-0472">Membrane</keyword>
<feature type="transmembrane region" description="Helical" evidence="8">
    <location>
        <begin position="166"/>
        <end position="189"/>
    </location>
</feature>
<dbReference type="Proteomes" id="UP000002432">
    <property type="component" value="Chromosome"/>
</dbReference>
<evidence type="ECO:0000256" key="1">
    <source>
        <dbReference type="ARBA" id="ARBA00004141"/>
    </source>
</evidence>
<evidence type="ECO:0000256" key="5">
    <source>
        <dbReference type="ARBA" id="ARBA00023136"/>
    </source>
</evidence>
<feature type="region of interest" description="Disordered" evidence="7">
    <location>
        <begin position="15"/>
        <end position="44"/>
    </location>
</feature>
<evidence type="ECO:0000256" key="2">
    <source>
        <dbReference type="ARBA" id="ARBA00010581"/>
    </source>
</evidence>
<dbReference type="KEGG" id="aba:Acid345_0439"/>
<feature type="transmembrane region" description="Helical" evidence="8">
    <location>
        <begin position="209"/>
        <end position="227"/>
    </location>
</feature>
<gene>
    <name evidence="10" type="ordered locus">Acid345_0439</name>
</gene>